<organism evidence="2 3">
    <name type="scientific">Puccinia triticina</name>
    <dbReference type="NCBI Taxonomy" id="208348"/>
    <lineage>
        <taxon>Eukaryota</taxon>
        <taxon>Fungi</taxon>
        <taxon>Dikarya</taxon>
        <taxon>Basidiomycota</taxon>
        <taxon>Pucciniomycotina</taxon>
        <taxon>Pucciniomycetes</taxon>
        <taxon>Pucciniales</taxon>
        <taxon>Pucciniaceae</taxon>
        <taxon>Puccinia</taxon>
    </lineage>
</organism>
<dbReference type="GeneID" id="77803291"/>
<reference evidence="2" key="1">
    <citation type="submission" date="2022-10" db="EMBL/GenBank/DDBJ databases">
        <title>Puccinia triticina Genome sequencing and assembly.</title>
        <authorList>
            <person name="Li C."/>
        </authorList>
    </citation>
    <scope>NUCLEOTIDE SEQUENCE</scope>
    <source>
        <strain evidence="2">Pt15</strain>
    </source>
</reference>
<protein>
    <recommendedName>
        <fullName evidence="4">HMG box domain-containing protein</fullName>
    </recommendedName>
</protein>
<dbReference type="Proteomes" id="UP001164743">
    <property type="component" value="Chromosome 13A"/>
</dbReference>
<evidence type="ECO:0008006" key="4">
    <source>
        <dbReference type="Google" id="ProtNLM"/>
    </source>
</evidence>
<keyword evidence="3" id="KW-1185">Reference proteome</keyword>
<sequence>MAAQTPTNVKKYLQIPPTLKLAAPDKKMLKMKELVSTWRTLNPTWTPDVQAKLELLQQKYMKSKLMLALVRNVAEKTVTKFLGENKPPRKKCGWNRFVAFSLESLKYRVPSKGTLEGWEDQNVNIGKAWLQLLPDEEKEVFKEDDKDNEEAETSLSPEEIKQYIPLYEKLVNTEKVNIFAAKGSELQGESASETYKKALKKYSQAEFGAAARGDESSIFPKTPNPAETLAKTDLELKIERVPEV</sequence>
<dbReference type="RefSeq" id="XP_053026179.1">
    <property type="nucleotide sequence ID" value="XM_053162407.1"/>
</dbReference>
<evidence type="ECO:0000256" key="1">
    <source>
        <dbReference type="SAM" id="MobiDB-lite"/>
    </source>
</evidence>
<proteinExistence type="predicted"/>
<evidence type="ECO:0000313" key="3">
    <source>
        <dbReference type="Proteomes" id="UP001164743"/>
    </source>
</evidence>
<evidence type="ECO:0000313" key="2">
    <source>
        <dbReference type="EMBL" id="WAQ90624.1"/>
    </source>
</evidence>
<dbReference type="EMBL" id="CP110433">
    <property type="protein sequence ID" value="WAQ90624.1"/>
    <property type="molecule type" value="Genomic_DNA"/>
</dbReference>
<accession>A0ABY7D188</accession>
<feature type="region of interest" description="Disordered" evidence="1">
    <location>
        <begin position="212"/>
        <end position="233"/>
    </location>
</feature>
<name>A0ABY7D188_9BASI</name>
<gene>
    <name evidence="2" type="ORF">PtA15_13A22</name>
</gene>